<evidence type="ECO:0000313" key="9">
    <source>
        <dbReference type="EMBL" id="QCI27607.1"/>
    </source>
</evidence>
<gene>
    <name evidence="9" type="ORF">C6V80_01105</name>
    <name evidence="10" type="ORF">EDC58_1202</name>
</gene>
<dbReference type="SUPFAM" id="SSF53335">
    <property type="entry name" value="S-adenosyl-L-methionine-dependent methyltransferases"/>
    <property type="match status" value="1"/>
</dbReference>
<reference evidence="12" key="1">
    <citation type="submission" date="2018-03" db="EMBL/GenBank/DDBJ databases">
        <title>A comparative analysis of the Nautiliaceae.</title>
        <authorList>
            <person name="Grosche A."/>
            <person name="Smedile F."/>
            <person name="Vetriani C."/>
        </authorList>
    </citation>
    <scope>NUCLEOTIDE SEQUENCE [LARGE SCALE GENOMIC DNA]</scope>
    <source>
        <strain evidence="12">TB6</strain>
    </source>
</reference>
<name>A0AAJ4RD50_9BACT</name>
<dbReference type="GO" id="GO:0032259">
    <property type="term" value="P:methylation"/>
    <property type="evidence" value="ECO:0007669"/>
    <property type="project" value="UniProtKB-KW"/>
</dbReference>
<evidence type="ECO:0000256" key="3">
    <source>
        <dbReference type="ARBA" id="ARBA00022691"/>
    </source>
</evidence>
<evidence type="ECO:0000256" key="2">
    <source>
        <dbReference type="ARBA" id="ARBA00022679"/>
    </source>
</evidence>
<proteinExistence type="inferred from homology"/>
<dbReference type="AlphaFoldDB" id="A0AAJ4RD50"/>
<dbReference type="GO" id="GO:0003886">
    <property type="term" value="F:DNA (cytosine-5-)-methyltransferase activity"/>
    <property type="evidence" value="ECO:0007669"/>
    <property type="project" value="UniProtKB-EC"/>
</dbReference>
<dbReference type="InterPro" id="IPR018117">
    <property type="entry name" value="C5_DNA_meth_AS"/>
</dbReference>
<evidence type="ECO:0000313" key="11">
    <source>
        <dbReference type="Proteomes" id="UP000272781"/>
    </source>
</evidence>
<feature type="active site" evidence="6">
    <location>
        <position position="199"/>
    </location>
</feature>
<dbReference type="Pfam" id="PF00145">
    <property type="entry name" value="DNA_methylase"/>
    <property type="match status" value="1"/>
</dbReference>
<dbReference type="InterPro" id="IPR029063">
    <property type="entry name" value="SAM-dependent_MTases_sf"/>
</dbReference>
<keyword evidence="12" id="KW-1185">Reference proteome</keyword>
<evidence type="ECO:0000256" key="7">
    <source>
        <dbReference type="RuleBase" id="RU000416"/>
    </source>
</evidence>
<dbReference type="PROSITE" id="PS00094">
    <property type="entry name" value="C5_MTASE_1"/>
    <property type="match status" value="1"/>
</dbReference>
<reference evidence="9" key="3">
    <citation type="submission" date="2019-06" db="EMBL/GenBank/DDBJ databases">
        <title>A comparative analysis of the Nautiliaceae.</title>
        <authorList>
            <person name="Grosche A."/>
            <person name="Smedile F."/>
            <person name="Vetriani C."/>
        </authorList>
    </citation>
    <scope>NUCLEOTIDE SEQUENCE</scope>
    <source>
        <strain evidence="9">TB6</strain>
    </source>
</reference>
<comment type="catalytic activity">
    <reaction evidence="5 8">
        <text>a 2'-deoxycytidine in DNA + S-adenosyl-L-methionine = a 5-methyl-2'-deoxycytidine in DNA + S-adenosyl-L-homocysteine + H(+)</text>
        <dbReference type="Rhea" id="RHEA:13681"/>
        <dbReference type="Rhea" id="RHEA-COMP:11369"/>
        <dbReference type="Rhea" id="RHEA-COMP:11370"/>
        <dbReference type="ChEBI" id="CHEBI:15378"/>
        <dbReference type="ChEBI" id="CHEBI:57856"/>
        <dbReference type="ChEBI" id="CHEBI:59789"/>
        <dbReference type="ChEBI" id="CHEBI:85452"/>
        <dbReference type="ChEBI" id="CHEBI:85454"/>
        <dbReference type="EC" id="2.1.1.37"/>
    </reaction>
</comment>
<evidence type="ECO:0000256" key="5">
    <source>
        <dbReference type="ARBA" id="ARBA00047422"/>
    </source>
</evidence>
<dbReference type="GO" id="GO:0044027">
    <property type="term" value="P:negative regulation of gene expression via chromosomal CpG island methylation"/>
    <property type="evidence" value="ECO:0007669"/>
    <property type="project" value="TreeGrafter"/>
</dbReference>
<accession>A0AAJ4RD50</accession>
<dbReference type="EMBL" id="CP027432">
    <property type="protein sequence ID" value="QCI27607.1"/>
    <property type="molecule type" value="Genomic_DNA"/>
</dbReference>
<evidence type="ECO:0000256" key="1">
    <source>
        <dbReference type="ARBA" id="ARBA00022603"/>
    </source>
</evidence>
<keyword evidence="2 6" id="KW-0808">Transferase</keyword>
<evidence type="ECO:0000256" key="4">
    <source>
        <dbReference type="ARBA" id="ARBA00022747"/>
    </source>
</evidence>
<dbReference type="PANTHER" id="PTHR10629">
    <property type="entry name" value="CYTOSINE-SPECIFIC METHYLTRANSFERASE"/>
    <property type="match status" value="1"/>
</dbReference>
<keyword evidence="4" id="KW-0680">Restriction system</keyword>
<evidence type="ECO:0000313" key="12">
    <source>
        <dbReference type="Proteomes" id="UP000298805"/>
    </source>
</evidence>
<dbReference type="InterPro" id="IPR001525">
    <property type="entry name" value="C5_MeTfrase"/>
</dbReference>
<dbReference type="NCBIfam" id="TIGR00675">
    <property type="entry name" value="dcm"/>
    <property type="match status" value="1"/>
</dbReference>
<reference evidence="10 11" key="2">
    <citation type="submission" date="2018-11" db="EMBL/GenBank/DDBJ databases">
        <title>Genomic Encyclopedia of Type Strains, Phase IV (KMG-IV): sequencing the most valuable type-strain genomes for metagenomic binning, comparative biology and taxonomic classification.</title>
        <authorList>
            <person name="Goeker M."/>
        </authorList>
    </citation>
    <scope>NUCLEOTIDE SEQUENCE [LARGE SCALE GENOMIC DNA]</scope>
    <source>
        <strain evidence="10 11">DSM 27783</strain>
    </source>
</reference>
<dbReference type="Proteomes" id="UP000272781">
    <property type="component" value="Unassembled WGS sequence"/>
</dbReference>
<dbReference type="PANTHER" id="PTHR10629:SF52">
    <property type="entry name" value="DNA (CYTOSINE-5)-METHYLTRANSFERASE 1"/>
    <property type="match status" value="1"/>
</dbReference>
<dbReference type="Gene3D" id="3.40.50.150">
    <property type="entry name" value="Vaccinia Virus protein VP39"/>
    <property type="match status" value="1"/>
</dbReference>
<evidence type="ECO:0000256" key="6">
    <source>
        <dbReference type="PROSITE-ProRule" id="PRU01016"/>
    </source>
</evidence>
<dbReference type="EC" id="2.1.1.37" evidence="8"/>
<dbReference type="GO" id="GO:0003677">
    <property type="term" value="F:DNA binding"/>
    <property type="evidence" value="ECO:0007669"/>
    <property type="project" value="TreeGrafter"/>
</dbReference>
<dbReference type="PROSITE" id="PS51679">
    <property type="entry name" value="SAM_MT_C5"/>
    <property type="match status" value="1"/>
</dbReference>
<dbReference type="Gene3D" id="3.90.120.10">
    <property type="entry name" value="DNA Methylase, subunit A, domain 2"/>
    <property type="match status" value="1"/>
</dbReference>
<keyword evidence="1 6" id="KW-0489">Methyltransferase</keyword>
<dbReference type="GO" id="GO:0009307">
    <property type="term" value="P:DNA restriction-modification system"/>
    <property type="evidence" value="ECO:0007669"/>
    <property type="project" value="UniProtKB-KW"/>
</dbReference>
<dbReference type="PRINTS" id="PR00105">
    <property type="entry name" value="C5METTRFRASE"/>
</dbReference>
<dbReference type="InterPro" id="IPR050390">
    <property type="entry name" value="C5-Methyltransferase"/>
</dbReference>
<organism evidence="10 11">
    <name type="scientific">Caminibacter pacificus</name>
    <dbReference type="NCBI Taxonomy" id="1424653"/>
    <lineage>
        <taxon>Bacteria</taxon>
        <taxon>Pseudomonadati</taxon>
        <taxon>Campylobacterota</taxon>
        <taxon>Epsilonproteobacteria</taxon>
        <taxon>Nautiliales</taxon>
        <taxon>Nautiliaceae</taxon>
        <taxon>Caminibacter</taxon>
    </lineage>
</organism>
<dbReference type="RefSeq" id="WP_123352596.1">
    <property type="nucleotide sequence ID" value="NZ_CP027432.2"/>
</dbReference>
<dbReference type="EMBL" id="RJVK01000002">
    <property type="protein sequence ID" value="ROR40214.1"/>
    <property type="molecule type" value="Genomic_DNA"/>
</dbReference>
<sequence length="499" mass="58447">MLYDDIFVLSTKQKKFFIEKIDLIIDMVTKYIYRNHPDIFKNFLAFEIEKQDNIIVVSKLLEMGIIKNTQELKHLKLLLKSRYSLLHKSLYYYECLNLKFLNKFSNTYRHELQQKEKEKKYNLIDLFAGAGGFSLGFLQEGFKVELANDIDDTALETYKFNHPEISSDRIIKKDIKELVNEINNFACSEIDVIIGGPPCQSFSTANQRRIIDDPRNVLYKYFVDVVNLVRPKMILMENVRGMLKVADQVVQDFKKIGYDVAYDLFDATDFSVPQKRIRLFYIGIEKKFAKKHSIKVENVIKEINKELQKNPKFVLKDALSNIKPLECAKIKNMTEKDCEHSGKKVDINTYGTNEYLNIINNHKSNIFVFNHKARYTNENDRQIYSLLKQGEDSTAKSIQHIMPYKHRNHIFKDKYFKLVENLPSRTITAHLKMDGHSHIHPTQIRSITPREAARIQSFPDDYLFLGPYLNTFMQIGNAVPPLMSRVFARVYKKLLHKGN</sequence>
<dbReference type="Proteomes" id="UP000298805">
    <property type="component" value="Chromosome"/>
</dbReference>
<comment type="similarity">
    <text evidence="6 7">Belongs to the class I-like SAM-binding methyltransferase superfamily. C5-methyltransferase family.</text>
</comment>
<evidence type="ECO:0000313" key="10">
    <source>
        <dbReference type="EMBL" id="ROR40214.1"/>
    </source>
</evidence>
<protein>
    <recommendedName>
        <fullName evidence="8">Cytosine-specific methyltransferase</fullName>
        <ecNumber evidence="8">2.1.1.37</ecNumber>
    </recommendedName>
</protein>
<evidence type="ECO:0000256" key="8">
    <source>
        <dbReference type="RuleBase" id="RU000417"/>
    </source>
</evidence>
<keyword evidence="3 6" id="KW-0949">S-adenosyl-L-methionine</keyword>